<gene>
    <name evidence="2" type="ORF">SAMN05661012_01964</name>
    <name evidence="3" type="ORF">SR876_26505</name>
</gene>
<dbReference type="OrthoDB" id="9811153at2"/>
<dbReference type="InterPro" id="IPR014710">
    <property type="entry name" value="RmlC-like_jellyroll"/>
</dbReference>
<reference evidence="3 5" key="2">
    <citation type="submission" date="2023-11" db="EMBL/GenBank/DDBJ databases">
        <title>MicrobeMod: A computational toolkit for identifying prokaryotic methylation and restriction-modification with nanopore sequencing.</title>
        <authorList>
            <person name="Crits-Christoph A."/>
            <person name="Kang S.C."/>
            <person name="Lee H."/>
            <person name="Ostrov N."/>
        </authorList>
    </citation>
    <scope>NUCLEOTIDE SEQUENCE [LARGE SCALE GENOMIC DNA]</scope>
    <source>
        <strain evidence="3 5">ATCC 23090</strain>
    </source>
</reference>
<dbReference type="InterPro" id="IPR011051">
    <property type="entry name" value="RmlC_Cupin_sf"/>
</dbReference>
<evidence type="ECO:0000313" key="3">
    <source>
        <dbReference type="EMBL" id="WQG88479.1"/>
    </source>
</evidence>
<protein>
    <submittedName>
        <fullName evidence="2">Cupin domain-containing protein</fullName>
    </submittedName>
</protein>
<reference evidence="2 4" key="1">
    <citation type="submission" date="2016-11" db="EMBL/GenBank/DDBJ databases">
        <authorList>
            <person name="Jaros S."/>
            <person name="Januszkiewicz K."/>
            <person name="Wedrychowicz H."/>
        </authorList>
    </citation>
    <scope>NUCLEOTIDE SEQUENCE [LARGE SCALE GENOMIC DNA]</scope>
    <source>
        <strain evidence="2 4">DSM 784</strain>
    </source>
</reference>
<evidence type="ECO:0000259" key="1">
    <source>
        <dbReference type="Pfam" id="PF07883"/>
    </source>
</evidence>
<dbReference type="SUPFAM" id="SSF51182">
    <property type="entry name" value="RmlC-like cupins"/>
    <property type="match status" value="1"/>
</dbReference>
<dbReference type="STRING" id="1004.SAMN05661012_01964"/>
<dbReference type="AlphaFoldDB" id="A0A1K1PGS0"/>
<feature type="domain" description="Cupin type-2" evidence="1">
    <location>
        <begin position="39"/>
        <end position="100"/>
    </location>
</feature>
<proteinExistence type="predicted"/>
<dbReference type="Proteomes" id="UP001326715">
    <property type="component" value="Chromosome"/>
</dbReference>
<dbReference type="InterPro" id="IPR052535">
    <property type="entry name" value="Bacilysin_H2HPP_isomerase"/>
</dbReference>
<dbReference type="Proteomes" id="UP000183788">
    <property type="component" value="Unassembled WGS sequence"/>
</dbReference>
<dbReference type="EMBL" id="CP140154">
    <property type="protein sequence ID" value="WQG88479.1"/>
    <property type="molecule type" value="Genomic_DNA"/>
</dbReference>
<name>A0A1K1PGS0_9BACT</name>
<dbReference type="InterPro" id="IPR013096">
    <property type="entry name" value="Cupin_2"/>
</dbReference>
<evidence type="ECO:0000313" key="5">
    <source>
        <dbReference type="Proteomes" id="UP001326715"/>
    </source>
</evidence>
<dbReference type="PIRSF" id="PIRSF029883">
    <property type="entry name" value="KdgF"/>
    <property type="match status" value="1"/>
</dbReference>
<dbReference type="Pfam" id="PF07883">
    <property type="entry name" value="Cupin_2"/>
    <property type="match status" value="1"/>
</dbReference>
<dbReference type="EMBL" id="FPIZ01000005">
    <property type="protein sequence ID" value="SFW46788.1"/>
    <property type="molecule type" value="Genomic_DNA"/>
</dbReference>
<dbReference type="PANTHER" id="PTHR40112:SF1">
    <property type="entry name" value="H2HPP ISOMERASE"/>
    <property type="match status" value="1"/>
</dbReference>
<accession>A0A1K1PGS0</accession>
<dbReference type="Gene3D" id="2.60.120.10">
    <property type="entry name" value="Jelly Rolls"/>
    <property type="match status" value="1"/>
</dbReference>
<dbReference type="InterPro" id="IPR025499">
    <property type="entry name" value="KdgF"/>
</dbReference>
<evidence type="ECO:0000313" key="4">
    <source>
        <dbReference type="Proteomes" id="UP000183788"/>
    </source>
</evidence>
<organism evidence="2 4">
    <name type="scientific">Chitinophaga sancti</name>
    <dbReference type="NCBI Taxonomy" id="1004"/>
    <lineage>
        <taxon>Bacteria</taxon>
        <taxon>Pseudomonadati</taxon>
        <taxon>Bacteroidota</taxon>
        <taxon>Chitinophagia</taxon>
        <taxon>Chitinophagales</taxon>
        <taxon>Chitinophagaceae</taxon>
        <taxon>Chitinophaga</taxon>
    </lineage>
</organism>
<dbReference type="PANTHER" id="PTHR40112">
    <property type="entry name" value="H2HPP ISOMERASE"/>
    <property type="match status" value="1"/>
</dbReference>
<dbReference type="CDD" id="cd02238">
    <property type="entry name" value="cupin_KdgF"/>
    <property type="match status" value="1"/>
</dbReference>
<sequence>MADLSVFYKLDADIAWQPTDPGVKRKVMAYSEQLMIVKVAFETGAIGTLHAHPHLQMSYVEKGRFEVEIAGHKKILQTGDVFSVPSEAVHGVVCLEEGVLIDVFNPMREDFLLR</sequence>
<keyword evidence="5" id="KW-1185">Reference proteome</keyword>
<evidence type="ECO:0000313" key="2">
    <source>
        <dbReference type="EMBL" id="SFW46788.1"/>
    </source>
</evidence>
<dbReference type="RefSeq" id="WP_072359402.1">
    <property type="nucleotide sequence ID" value="NZ_CP139972.1"/>
</dbReference>